<dbReference type="EMBL" id="JABAHT010000131">
    <property type="protein sequence ID" value="KAF4663895.1"/>
    <property type="molecule type" value="Genomic_DNA"/>
</dbReference>
<feature type="domain" description="RCC1-like" evidence="3">
    <location>
        <begin position="492"/>
        <end position="770"/>
    </location>
</feature>
<proteinExistence type="predicted"/>
<dbReference type="SUPFAM" id="SSF50985">
    <property type="entry name" value="RCC1/BLIP-II"/>
    <property type="match status" value="2"/>
</dbReference>
<feature type="repeat" description="RCC1" evidence="2">
    <location>
        <begin position="612"/>
        <end position="671"/>
    </location>
</feature>
<dbReference type="InterPro" id="IPR051210">
    <property type="entry name" value="Ub_ligase/GEF_domain"/>
</dbReference>
<dbReference type="PROSITE" id="PS00626">
    <property type="entry name" value="RCC1_2"/>
    <property type="match status" value="2"/>
</dbReference>
<dbReference type="InterPro" id="IPR009091">
    <property type="entry name" value="RCC1/BLIP-II"/>
</dbReference>
<feature type="repeat" description="RCC1" evidence="2">
    <location>
        <begin position="559"/>
        <end position="611"/>
    </location>
</feature>
<dbReference type="PRINTS" id="PR00633">
    <property type="entry name" value="RCCNDNSATION"/>
</dbReference>
<comment type="caution">
    <text evidence="4">The sequence shown here is derived from an EMBL/GenBank/DDBJ whole genome shotgun (WGS) entry which is preliminary data.</text>
</comment>
<organism evidence="4 5">
    <name type="scientific">Perkinsus olseni</name>
    <name type="common">Perkinsus atlanticus</name>
    <dbReference type="NCBI Taxonomy" id="32597"/>
    <lineage>
        <taxon>Eukaryota</taxon>
        <taxon>Sar</taxon>
        <taxon>Alveolata</taxon>
        <taxon>Perkinsozoa</taxon>
        <taxon>Perkinsea</taxon>
        <taxon>Perkinsida</taxon>
        <taxon>Perkinsidae</taxon>
        <taxon>Perkinsus</taxon>
    </lineage>
</organism>
<reference evidence="4 5" key="1">
    <citation type="submission" date="2020-04" db="EMBL/GenBank/DDBJ databases">
        <title>Perkinsus olseni comparative genomics.</title>
        <authorList>
            <person name="Bogema D.R."/>
        </authorList>
    </citation>
    <scope>NUCLEOTIDE SEQUENCE [LARGE SCALE GENOMIC DNA]</scope>
    <source>
        <strain evidence="4">ATCC PRA-179</strain>
    </source>
</reference>
<dbReference type="SUPFAM" id="SSF53335">
    <property type="entry name" value="S-adenosyl-L-methionine-dependent methyltransferases"/>
    <property type="match status" value="1"/>
</dbReference>
<evidence type="ECO:0000313" key="4">
    <source>
        <dbReference type="EMBL" id="KAF4663895.1"/>
    </source>
</evidence>
<dbReference type="PROSITE" id="PS50012">
    <property type="entry name" value="RCC1_3"/>
    <property type="match status" value="6"/>
</dbReference>
<dbReference type="CDD" id="cd02440">
    <property type="entry name" value="AdoMet_MTases"/>
    <property type="match status" value="1"/>
</dbReference>
<evidence type="ECO:0000256" key="1">
    <source>
        <dbReference type="ARBA" id="ARBA00022737"/>
    </source>
</evidence>
<dbReference type="PANTHER" id="PTHR22870:SF466">
    <property type="entry name" value="ANKYRIN REPEAT-CONTAINING PROTEIN"/>
    <property type="match status" value="1"/>
</dbReference>
<name>A0A7J6LXB0_PEROL</name>
<feature type="repeat" description="RCC1" evidence="2">
    <location>
        <begin position="672"/>
        <end position="721"/>
    </location>
</feature>
<dbReference type="Pfam" id="PF00415">
    <property type="entry name" value="RCC1"/>
    <property type="match status" value="1"/>
</dbReference>
<dbReference type="AlphaFoldDB" id="A0A7J6LXB0"/>
<dbReference type="Proteomes" id="UP000570595">
    <property type="component" value="Unassembled WGS sequence"/>
</dbReference>
<dbReference type="Gene3D" id="3.40.50.150">
    <property type="entry name" value="Vaccinia Virus protein VP39"/>
    <property type="match status" value="1"/>
</dbReference>
<protein>
    <recommendedName>
        <fullName evidence="3">RCC1-like domain-containing protein</fullName>
    </recommendedName>
</protein>
<dbReference type="InterPro" id="IPR058923">
    <property type="entry name" value="RCC1-like_dom"/>
</dbReference>
<dbReference type="InterPro" id="IPR000408">
    <property type="entry name" value="Reg_chr_condens"/>
</dbReference>
<dbReference type="Gene3D" id="2.130.10.30">
    <property type="entry name" value="Regulator of chromosome condensation 1/beta-lactamase-inhibitor protein II"/>
    <property type="match status" value="2"/>
</dbReference>
<evidence type="ECO:0000313" key="5">
    <source>
        <dbReference type="Proteomes" id="UP000570595"/>
    </source>
</evidence>
<keyword evidence="1" id="KW-0677">Repeat</keyword>
<evidence type="ECO:0000256" key="2">
    <source>
        <dbReference type="PROSITE-ProRule" id="PRU00235"/>
    </source>
</evidence>
<feature type="repeat" description="RCC1" evidence="2">
    <location>
        <begin position="776"/>
        <end position="824"/>
    </location>
</feature>
<dbReference type="Pfam" id="PF25390">
    <property type="entry name" value="WD40_RLD"/>
    <property type="match status" value="1"/>
</dbReference>
<accession>A0A7J6LXB0</accession>
<dbReference type="InterPro" id="IPR029063">
    <property type="entry name" value="SAM-dependent_MTases_sf"/>
</dbReference>
<dbReference type="OrthoDB" id="444407at2759"/>
<gene>
    <name evidence="4" type="ORF">FOZ61_001307</name>
</gene>
<feature type="repeat" description="RCC1" evidence="2">
    <location>
        <begin position="723"/>
        <end position="774"/>
    </location>
</feature>
<sequence>MAKDVSSHSDVDRFFADFDLAPVEQVSSRDFYFNSYSHREAYEELLKDEVHQEAYRTAILANKHLFRDRVVLVVECGLGLAPYLVAEAGAKVVLAQEKNLIGRYISRIARLNSHDNIVSVPGDVTDPEFALPYGLTEVDVIVSEPMGYLLLHESRIRDVIVARDRFLKPGGKMFPSRFTMNLCAAAAPQEYSIWMDFWEDVQGFDFSDPCQRLTMGTPLISAASQLGSDKDLSSEDAWQRSQLTSTSAELFVIDLMTAPPDVTTRPEFLCGEFELFPRPESGPDEEDAETEAHVLTNAELVYPHFHSLALELPIAAWMPRQCYSQVGPCEGEWLCAKPLPIGETLISSCRWRMGEEAVSIRITLCSDLVFLVEACVVLIEPSPVTEASRSNMAAAVSALPSVLLSTLSADALWHILALLDTVSVVALSSCNRRLSSFGARCGPLKLFTMLIDPVFVRLPVVDIARADLRLHGDDTTSVLRLRLLLEGLQCRSSVAAGSIHTACLHDGKVYTFGTGTSGQLGHGVFRDEPRPLLLASLNHLTVAAVACGDRHTLFLCTTGVVFGTGRNTFGQLASEDLRDFPSPRKIDVEVPSSTPIDVRCGGDHSMVLLANGHVVAFGWNAFGQLGIGVSTFGASLVAAVSSPTLVHPPAPGIRFVSVSCGFAHSLFLSDSGRVYSCGMGSHGQLGNNDRAHRWVPTFIPTIDRCTMVSCGGHHSLVLCDPLGEVYAFGSGSTGKLGRGDDMGDSAIPVKVSGQLPPVASVCCGGAHSLVITRHNSALYVFGMGRRGQLGDGQRRSHPLPTGPVASGVQCMAGGGYHTIAALDDSGGIIVFGRSTRGQLGLGFVEDVSVPWPLELPVHESHDSVS</sequence>
<dbReference type="PANTHER" id="PTHR22870">
    <property type="entry name" value="REGULATOR OF CHROMOSOME CONDENSATION"/>
    <property type="match status" value="1"/>
</dbReference>
<evidence type="ECO:0000259" key="3">
    <source>
        <dbReference type="Pfam" id="PF25390"/>
    </source>
</evidence>
<feature type="repeat" description="RCC1" evidence="2">
    <location>
        <begin position="507"/>
        <end position="558"/>
    </location>
</feature>